<keyword evidence="14" id="KW-0175">Coiled coil</keyword>
<organism evidence="16 17">
    <name type="scientific">Clostridium thermopalmarium DSM 5974</name>
    <dbReference type="NCBI Taxonomy" id="1121340"/>
    <lineage>
        <taxon>Bacteria</taxon>
        <taxon>Bacillati</taxon>
        <taxon>Bacillota</taxon>
        <taxon>Clostridia</taxon>
        <taxon>Eubacteriales</taxon>
        <taxon>Clostridiaceae</taxon>
        <taxon>Clostridium</taxon>
    </lineage>
</organism>
<dbReference type="HAMAP" id="MF_00041">
    <property type="entry name" value="Cys_tRNA_synth"/>
    <property type="match status" value="1"/>
</dbReference>
<keyword evidence="17" id="KW-1185">Reference proteome</keyword>
<sequence length="466" mass="54100">MKIFNTMTRQKEEFVPIKPNEITMYVCGPTVYNYFHIGNARTFLVFDTIRRYFEYRGYKVKFVQNFTDIDDKMIKRANEENTTVRELGDRYIEEYYKDADGLNIERATVNPRATEYIEEIIKFIQDLIDKGYAYEVDGDVYFSTKKFKEYGKLSGQNLDDLQAGARISVDERKKDPMDFAVWKSEKPGEPSWDSPWGKGRPGWHIECSCMAHKILGETIDIHAGGADLVFPHHENEIAQSEARSGKPFANYWMHSAYLNINNKKMSKSLNNFFTTREILEKHDAEVVRLFMLSAHYRTPLNFSDELLESAKASKERLYNAIGNLERLIDEVKTENLKEEEKAYIENLNSYKGKYIDKMDDDFNTADAIAVIFDLIKDINTNIGVDSSKELIKYCLDLIRELGKPLGILQKSTIEDLNSEIEALIEERQQARKNKNWALADKIRDDLKARGIILEDTPQGVRWKKAE</sequence>
<dbReference type="InterPro" id="IPR015273">
    <property type="entry name" value="Cys-tRNA-synt_Ia_DALR"/>
</dbReference>
<dbReference type="PANTHER" id="PTHR10890:SF3">
    <property type="entry name" value="CYSTEINE--TRNA LIGASE, CYTOPLASMIC"/>
    <property type="match status" value="1"/>
</dbReference>
<keyword evidence="7 13" id="KW-0547">Nucleotide-binding</keyword>
<evidence type="ECO:0000256" key="2">
    <source>
        <dbReference type="ARBA" id="ARBA00005594"/>
    </source>
</evidence>
<dbReference type="Gene3D" id="1.20.120.1910">
    <property type="entry name" value="Cysteine-tRNA ligase, C-terminal anti-codon recognition domain"/>
    <property type="match status" value="1"/>
</dbReference>
<evidence type="ECO:0000313" key="17">
    <source>
        <dbReference type="Proteomes" id="UP000239614"/>
    </source>
</evidence>
<proteinExistence type="inferred from homology"/>
<dbReference type="SUPFAM" id="SSF52374">
    <property type="entry name" value="Nucleotidylyl transferase"/>
    <property type="match status" value="1"/>
</dbReference>
<dbReference type="SUPFAM" id="SSF47323">
    <property type="entry name" value="Anticodon-binding domain of a subclass of class I aminoacyl-tRNA synthetases"/>
    <property type="match status" value="1"/>
</dbReference>
<keyword evidence="5 13" id="KW-0436">Ligase</keyword>
<dbReference type="CDD" id="cd00672">
    <property type="entry name" value="CysRS_core"/>
    <property type="match status" value="1"/>
</dbReference>
<evidence type="ECO:0000256" key="8">
    <source>
        <dbReference type="ARBA" id="ARBA00022833"/>
    </source>
</evidence>
<feature type="coiled-coil region" evidence="14">
    <location>
        <begin position="307"/>
        <end position="353"/>
    </location>
</feature>
<feature type="binding site" evidence="13">
    <location>
        <position position="27"/>
    </location>
    <ligand>
        <name>Zn(2+)</name>
        <dbReference type="ChEBI" id="CHEBI:29105"/>
    </ligand>
</feature>
<evidence type="ECO:0000256" key="5">
    <source>
        <dbReference type="ARBA" id="ARBA00022598"/>
    </source>
</evidence>
<feature type="domain" description="Cysteinyl-tRNA synthetase class Ia DALR" evidence="15">
    <location>
        <begin position="353"/>
        <end position="416"/>
    </location>
</feature>
<dbReference type="EC" id="6.1.1.16" evidence="13"/>
<dbReference type="PRINTS" id="PR00983">
    <property type="entry name" value="TRNASYNTHCYS"/>
</dbReference>
<feature type="binding site" evidence="13">
    <location>
        <position position="236"/>
    </location>
    <ligand>
        <name>Zn(2+)</name>
        <dbReference type="ChEBI" id="CHEBI:29105"/>
    </ligand>
</feature>
<evidence type="ECO:0000256" key="11">
    <source>
        <dbReference type="ARBA" id="ARBA00023146"/>
    </source>
</evidence>
<evidence type="ECO:0000256" key="10">
    <source>
        <dbReference type="ARBA" id="ARBA00022917"/>
    </source>
</evidence>
<dbReference type="SMART" id="SM00840">
    <property type="entry name" value="DALR_2"/>
    <property type="match status" value="1"/>
</dbReference>
<dbReference type="Proteomes" id="UP000239614">
    <property type="component" value="Unassembled WGS sequence"/>
</dbReference>
<dbReference type="InterPro" id="IPR056411">
    <property type="entry name" value="CysS_C"/>
</dbReference>
<feature type="short sequence motif" description="'HIGH' region" evidence="13">
    <location>
        <begin position="29"/>
        <end position="39"/>
    </location>
</feature>
<dbReference type="Gene3D" id="3.40.50.620">
    <property type="entry name" value="HUPs"/>
    <property type="match status" value="1"/>
</dbReference>
<dbReference type="InterPro" id="IPR009080">
    <property type="entry name" value="tRNAsynth_Ia_anticodon-bd"/>
</dbReference>
<dbReference type="InterPro" id="IPR014729">
    <property type="entry name" value="Rossmann-like_a/b/a_fold"/>
</dbReference>
<evidence type="ECO:0000256" key="9">
    <source>
        <dbReference type="ARBA" id="ARBA00022840"/>
    </source>
</evidence>
<dbReference type="GO" id="GO:0005829">
    <property type="term" value="C:cytosol"/>
    <property type="evidence" value="ECO:0007669"/>
    <property type="project" value="TreeGrafter"/>
</dbReference>
<dbReference type="AlphaFoldDB" id="A0A2T0AYR4"/>
<feature type="binding site" evidence="13">
    <location>
        <position position="232"/>
    </location>
    <ligand>
        <name>Zn(2+)</name>
        <dbReference type="ChEBI" id="CHEBI:29105"/>
    </ligand>
</feature>
<comment type="caution">
    <text evidence="16">The sequence shown here is derived from an EMBL/GenBank/DDBJ whole genome shotgun (WGS) entry which is preliminary data.</text>
</comment>
<dbReference type="Pfam" id="PF09190">
    <property type="entry name" value="DALR_2"/>
    <property type="match status" value="1"/>
</dbReference>
<protein>
    <recommendedName>
        <fullName evidence="13">Cysteine--tRNA ligase</fullName>
        <ecNumber evidence="13">6.1.1.16</ecNumber>
    </recommendedName>
    <alternativeName>
        <fullName evidence="13">Cysteinyl-tRNA synthetase</fullName>
        <shortName evidence="13">CysRS</shortName>
    </alternativeName>
</protein>
<comment type="cofactor">
    <cofactor evidence="13">
        <name>Zn(2+)</name>
        <dbReference type="ChEBI" id="CHEBI:29105"/>
    </cofactor>
    <text evidence="13">Binds 1 zinc ion per subunit.</text>
</comment>
<dbReference type="GO" id="GO:0004817">
    <property type="term" value="F:cysteine-tRNA ligase activity"/>
    <property type="evidence" value="ECO:0007669"/>
    <property type="project" value="UniProtKB-UniRule"/>
</dbReference>
<feature type="binding site" evidence="13">
    <location>
        <position position="267"/>
    </location>
    <ligand>
        <name>ATP</name>
        <dbReference type="ChEBI" id="CHEBI:30616"/>
    </ligand>
</feature>
<feature type="binding site" evidence="13">
    <location>
        <position position="207"/>
    </location>
    <ligand>
        <name>Zn(2+)</name>
        <dbReference type="ChEBI" id="CHEBI:29105"/>
    </ligand>
</feature>
<keyword evidence="10 13" id="KW-0648">Protein biosynthesis</keyword>
<evidence type="ECO:0000256" key="13">
    <source>
        <dbReference type="HAMAP-Rule" id="MF_00041"/>
    </source>
</evidence>
<feature type="short sequence motif" description="'KMSKS' region" evidence="13">
    <location>
        <begin position="264"/>
        <end position="268"/>
    </location>
</feature>
<evidence type="ECO:0000259" key="15">
    <source>
        <dbReference type="SMART" id="SM00840"/>
    </source>
</evidence>
<dbReference type="Pfam" id="PF01406">
    <property type="entry name" value="tRNA-synt_1e"/>
    <property type="match status" value="1"/>
</dbReference>
<dbReference type="RefSeq" id="WP_106023993.1">
    <property type="nucleotide sequence ID" value="NZ_PVXN01000008.1"/>
</dbReference>
<evidence type="ECO:0000256" key="3">
    <source>
        <dbReference type="ARBA" id="ARBA00011245"/>
    </source>
</evidence>
<evidence type="ECO:0000256" key="7">
    <source>
        <dbReference type="ARBA" id="ARBA00022741"/>
    </source>
</evidence>
<accession>A0A2T0AYR4</accession>
<keyword evidence="11 13" id="KW-0030">Aminoacyl-tRNA synthetase</keyword>
<keyword evidence="4 13" id="KW-0963">Cytoplasm</keyword>
<reference evidence="16 17" key="1">
    <citation type="submission" date="2018-03" db="EMBL/GenBank/DDBJ databases">
        <title>Genome sequence of Clostridium thermopalmarium DSM 5974.</title>
        <authorList>
            <person name="Poehlein A."/>
            <person name="Daniel R."/>
        </authorList>
    </citation>
    <scope>NUCLEOTIDE SEQUENCE [LARGE SCALE GENOMIC DNA]</scope>
    <source>
        <strain evidence="16 17">DSM 5974</strain>
    </source>
</reference>
<comment type="subunit">
    <text evidence="3 13">Monomer.</text>
</comment>
<dbReference type="NCBIfam" id="TIGR00435">
    <property type="entry name" value="cysS"/>
    <property type="match status" value="1"/>
</dbReference>
<dbReference type="PANTHER" id="PTHR10890">
    <property type="entry name" value="CYSTEINYL-TRNA SYNTHETASE"/>
    <property type="match status" value="1"/>
</dbReference>
<dbReference type="OrthoDB" id="9815130at2"/>
<evidence type="ECO:0000256" key="14">
    <source>
        <dbReference type="SAM" id="Coils"/>
    </source>
</evidence>
<comment type="catalytic activity">
    <reaction evidence="12 13">
        <text>tRNA(Cys) + L-cysteine + ATP = L-cysteinyl-tRNA(Cys) + AMP + diphosphate</text>
        <dbReference type="Rhea" id="RHEA:17773"/>
        <dbReference type="Rhea" id="RHEA-COMP:9661"/>
        <dbReference type="Rhea" id="RHEA-COMP:9679"/>
        <dbReference type="ChEBI" id="CHEBI:30616"/>
        <dbReference type="ChEBI" id="CHEBI:33019"/>
        <dbReference type="ChEBI" id="CHEBI:35235"/>
        <dbReference type="ChEBI" id="CHEBI:78442"/>
        <dbReference type="ChEBI" id="CHEBI:78517"/>
        <dbReference type="ChEBI" id="CHEBI:456215"/>
        <dbReference type="EC" id="6.1.1.16"/>
    </reaction>
</comment>
<keyword evidence="6 13" id="KW-0479">Metal-binding</keyword>
<dbReference type="CDD" id="cd07963">
    <property type="entry name" value="Anticodon_Ia_Cys"/>
    <property type="match status" value="1"/>
</dbReference>
<dbReference type="EMBL" id="PVXN01000008">
    <property type="protein sequence ID" value="PRR76153.1"/>
    <property type="molecule type" value="Genomic_DNA"/>
</dbReference>
<evidence type="ECO:0000256" key="4">
    <source>
        <dbReference type="ARBA" id="ARBA00022490"/>
    </source>
</evidence>
<dbReference type="Pfam" id="PF23493">
    <property type="entry name" value="CysS_C"/>
    <property type="match status" value="1"/>
</dbReference>
<dbReference type="GO" id="GO:0006423">
    <property type="term" value="P:cysteinyl-tRNA aminoacylation"/>
    <property type="evidence" value="ECO:0007669"/>
    <property type="project" value="UniProtKB-UniRule"/>
</dbReference>
<comment type="similarity">
    <text evidence="2 13">Belongs to the class-I aminoacyl-tRNA synthetase family.</text>
</comment>
<name>A0A2T0AYR4_9CLOT</name>
<dbReference type="GO" id="GO:0008270">
    <property type="term" value="F:zinc ion binding"/>
    <property type="evidence" value="ECO:0007669"/>
    <property type="project" value="UniProtKB-UniRule"/>
</dbReference>
<evidence type="ECO:0000256" key="12">
    <source>
        <dbReference type="ARBA" id="ARBA00047398"/>
    </source>
</evidence>
<keyword evidence="8 13" id="KW-0862">Zinc</keyword>
<dbReference type="InterPro" id="IPR032678">
    <property type="entry name" value="tRNA-synt_1_cat_dom"/>
</dbReference>
<evidence type="ECO:0000313" key="16">
    <source>
        <dbReference type="EMBL" id="PRR76153.1"/>
    </source>
</evidence>
<comment type="subcellular location">
    <subcellularLocation>
        <location evidence="1 13">Cytoplasm</location>
    </subcellularLocation>
</comment>
<dbReference type="GO" id="GO:0005524">
    <property type="term" value="F:ATP binding"/>
    <property type="evidence" value="ECO:0007669"/>
    <property type="project" value="UniProtKB-UniRule"/>
</dbReference>
<keyword evidence="9 13" id="KW-0067">ATP-binding</keyword>
<dbReference type="InterPro" id="IPR015803">
    <property type="entry name" value="Cys-tRNA-ligase"/>
</dbReference>
<dbReference type="FunFam" id="3.40.50.620:FF:000009">
    <property type="entry name" value="Cysteine--tRNA ligase"/>
    <property type="match status" value="1"/>
</dbReference>
<evidence type="ECO:0000256" key="1">
    <source>
        <dbReference type="ARBA" id="ARBA00004496"/>
    </source>
</evidence>
<gene>
    <name evidence="13 16" type="primary">cysS</name>
    <name evidence="16" type="ORF">CPAL_03560</name>
</gene>
<evidence type="ECO:0000256" key="6">
    <source>
        <dbReference type="ARBA" id="ARBA00022723"/>
    </source>
</evidence>
<dbReference type="InterPro" id="IPR024909">
    <property type="entry name" value="Cys-tRNA/MSH_ligase"/>
</dbReference>